<evidence type="ECO:0000256" key="3">
    <source>
        <dbReference type="ARBA" id="ARBA00022670"/>
    </source>
</evidence>
<evidence type="ECO:0000256" key="4">
    <source>
        <dbReference type="ARBA" id="ARBA00022801"/>
    </source>
</evidence>
<dbReference type="PANTHER" id="PTHR11705">
    <property type="entry name" value="PROTEASE FAMILY M14 CARBOXYPEPTIDASE A,B"/>
    <property type="match status" value="1"/>
</dbReference>
<protein>
    <submittedName>
        <fullName evidence="10">Jg14684 protein</fullName>
    </submittedName>
</protein>
<proteinExistence type="inferred from homology"/>
<evidence type="ECO:0000259" key="9">
    <source>
        <dbReference type="PROSITE" id="PS52035"/>
    </source>
</evidence>
<organism evidence="10 11">
    <name type="scientific">Pararge aegeria aegeria</name>
    <dbReference type="NCBI Taxonomy" id="348720"/>
    <lineage>
        <taxon>Eukaryota</taxon>
        <taxon>Metazoa</taxon>
        <taxon>Ecdysozoa</taxon>
        <taxon>Arthropoda</taxon>
        <taxon>Hexapoda</taxon>
        <taxon>Insecta</taxon>
        <taxon>Pterygota</taxon>
        <taxon>Neoptera</taxon>
        <taxon>Endopterygota</taxon>
        <taxon>Lepidoptera</taxon>
        <taxon>Glossata</taxon>
        <taxon>Ditrysia</taxon>
        <taxon>Papilionoidea</taxon>
        <taxon>Nymphalidae</taxon>
        <taxon>Satyrinae</taxon>
        <taxon>Satyrini</taxon>
        <taxon>Parargina</taxon>
        <taxon>Pararge</taxon>
    </lineage>
</organism>
<feature type="domain" description="Peptidase M14" evidence="9">
    <location>
        <begin position="103"/>
        <end position="218"/>
    </location>
</feature>
<dbReference type="Gene3D" id="3.40.630.10">
    <property type="entry name" value="Zn peptidases"/>
    <property type="match status" value="1"/>
</dbReference>
<keyword evidence="5" id="KW-0862">Zinc</keyword>
<evidence type="ECO:0000256" key="5">
    <source>
        <dbReference type="ARBA" id="ARBA00022833"/>
    </source>
</evidence>
<feature type="signal peptide" evidence="8">
    <location>
        <begin position="1"/>
        <end position="19"/>
    </location>
</feature>
<dbReference type="GO" id="GO:0008270">
    <property type="term" value="F:zinc ion binding"/>
    <property type="evidence" value="ECO:0007669"/>
    <property type="project" value="InterPro"/>
</dbReference>
<dbReference type="GO" id="GO:0004181">
    <property type="term" value="F:metallocarboxypeptidase activity"/>
    <property type="evidence" value="ECO:0007669"/>
    <property type="project" value="InterPro"/>
</dbReference>
<keyword evidence="8" id="KW-0732">Signal</keyword>
<dbReference type="SUPFAM" id="SSF53187">
    <property type="entry name" value="Zn-dependent exopeptidases"/>
    <property type="match status" value="1"/>
</dbReference>
<evidence type="ECO:0000313" key="11">
    <source>
        <dbReference type="Proteomes" id="UP000838756"/>
    </source>
</evidence>
<keyword evidence="11" id="KW-1185">Reference proteome</keyword>
<evidence type="ECO:0000256" key="8">
    <source>
        <dbReference type="SAM" id="SignalP"/>
    </source>
</evidence>
<dbReference type="InterPro" id="IPR000834">
    <property type="entry name" value="Peptidase_M14"/>
</dbReference>
<evidence type="ECO:0000256" key="6">
    <source>
        <dbReference type="ARBA" id="ARBA00023049"/>
    </source>
</evidence>
<dbReference type="PROSITE" id="PS52035">
    <property type="entry name" value="PEPTIDASE_M14"/>
    <property type="match status" value="1"/>
</dbReference>
<feature type="chain" id="PRO_5035834586" evidence="8">
    <location>
        <begin position="20"/>
        <end position="218"/>
    </location>
</feature>
<keyword evidence="3" id="KW-0645">Protease</keyword>
<comment type="cofactor">
    <cofactor evidence="1">
        <name>Zn(2+)</name>
        <dbReference type="ChEBI" id="CHEBI:29105"/>
    </cofactor>
</comment>
<dbReference type="PANTHER" id="PTHR11705:SF143">
    <property type="entry name" value="SLL0236 PROTEIN"/>
    <property type="match status" value="1"/>
</dbReference>
<keyword evidence="4" id="KW-0378">Hydrolase</keyword>
<reference evidence="10" key="1">
    <citation type="submission" date="2022-03" db="EMBL/GenBank/DDBJ databases">
        <authorList>
            <person name="Lindestad O."/>
        </authorList>
    </citation>
    <scope>NUCLEOTIDE SEQUENCE</scope>
</reference>
<evidence type="ECO:0000256" key="7">
    <source>
        <dbReference type="PROSITE-ProRule" id="PRU01379"/>
    </source>
</evidence>
<comment type="caution">
    <text evidence="7">Lacks conserved residue(s) required for the propagation of feature annotation.</text>
</comment>
<gene>
    <name evidence="10" type="primary">jg14684</name>
    <name evidence="10" type="ORF">PAEG_LOCUS11844</name>
</gene>
<name>A0A8S4RAC4_9NEOP</name>
<keyword evidence="6" id="KW-0482">Metalloprotease</keyword>
<evidence type="ECO:0000313" key="10">
    <source>
        <dbReference type="EMBL" id="CAH2233926.1"/>
    </source>
</evidence>
<comment type="similarity">
    <text evidence="2 7">Belongs to the peptidase M14 family.</text>
</comment>
<comment type="caution">
    <text evidence="10">The sequence shown here is derived from an EMBL/GenBank/DDBJ whole genome shotgun (WGS) entry which is preliminary data.</text>
</comment>
<evidence type="ECO:0000256" key="2">
    <source>
        <dbReference type="ARBA" id="ARBA00005988"/>
    </source>
</evidence>
<dbReference type="Pfam" id="PF00246">
    <property type="entry name" value="Peptidase_M14"/>
    <property type="match status" value="1"/>
</dbReference>
<sequence length="218" mass="25176">MTTVLKSLFIMISLSISRSDYVLYEVKAYNSHERALLYALQLRVPLITFLNGVSNEAAIPMDVIVNREISHMFEGSLRALDIQWNRVSQITSNDINQKLNTVSPNNISDSFYNWDDILNWIETKKHKKYKKIVVAKTYEKRDIFFLKLEIHRKNPTVFIVGGEDGMDWISSAVILNLLNDLLEGINELKSLLNHFNFYLLPILNPDGFAYSKSQVCEL</sequence>
<dbReference type="GO" id="GO:0006508">
    <property type="term" value="P:proteolysis"/>
    <property type="evidence" value="ECO:0007669"/>
    <property type="project" value="UniProtKB-KW"/>
</dbReference>
<dbReference type="EMBL" id="CAKXAJ010025014">
    <property type="protein sequence ID" value="CAH2233926.1"/>
    <property type="molecule type" value="Genomic_DNA"/>
</dbReference>
<accession>A0A8S4RAC4</accession>
<dbReference type="Proteomes" id="UP000838756">
    <property type="component" value="Unassembled WGS sequence"/>
</dbReference>
<evidence type="ECO:0000256" key="1">
    <source>
        <dbReference type="ARBA" id="ARBA00001947"/>
    </source>
</evidence>
<dbReference type="OrthoDB" id="3626597at2759"/>
<dbReference type="AlphaFoldDB" id="A0A8S4RAC4"/>
<dbReference type="GO" id="GO:0005615">
    <property type="term" value="C:extracellular space"/>
    <property type="evidence" value="ECO:0007669"/>
    <property type="project" value="TreeGrafter"/>
</dbReference>